<dbReference type="EMBL" id="BARW01008146">
    <property type="protein sequence ID" value="GAI80948.1"/>
    <property type="molecule type" value="Genomic_DNA"/>
</dbReference>
<dbReference type="AlphaFoldDB" id="X1RK03"/>
<accession>X1RK03</accession>
<evidence type="ECO:0000313" key="1">
    <source>
        <dbReference type="EMBL" id="GAI80948.1"/>
    </source>
</evidence>
<name>X1RK03_9ZZZZ</name>
<proteinExistence type="predicted"/>
<protein>
    <submittedName>
        <fullName evidence="1">Uncharacterized protein</fullName>
    </submittedName>
</protein>
<reference evidence="1" key="1">
    <citation type="journal article" date="2014" name="Front. Microbiol.">
        <title>High frequency of phylogenetically diverse reductive dehalogenase-homologous genes in deep subseafloor sedimentary metagenomes.</title>
        <authorList>
            <person name="Kawai M."/>
            <person name="Futagami T."/>
            <person name="Toyoda A."/>
            <person name="Takaki Y."/>
            <person name="Nishi S."/>
            <person name="Hori S."/>
            <person name="Arai W."/>
            <person name="Tsubouchi T."/>
            <person name="Morono Y."/>
            <person name="Uchiyama I."/>
            <person name="Ito T."/>
            <person name="Fujiyama A."/>
            <person name="Inagaki F."/>
            <person name="Takami H."/>
        </authorList>
    </citation>
    <scope>NUCLEOTIDE SEQUENCE</scope>
    <source>
        <strain evidence="1">Expedition CK06-06</strain>
    </source>
</reference>
<sequence length="79" mass="8675">MTEELTGKDKLELADAIPVEGDKVLFDTCHLTVKDGHIVAECDTIKASEELAVLLMEDVFIRVKPKAPVVEQVPEPTQS</sequence>
<organism evidence="1">
    <name type="scientific">marine sediment metagenome</name>
    <dbReference type="NCBI Taxonomy" id="412755"/>
    <lineage>
        <taxon>unclassified sequences</taxon>
        <taxon>metagenomes</taxon>
        <taxon>ecological metagenomes</taxon>
    </lineage>
</organism>
<gene>
    <name evidence="1" type="ORF">S12H4_16791</name>
</gene>
<comment type="caution">
    <text evidence="1">The sequence shown here is derived from an EMBL/GenBank/DDBJ whole genome shotgun (WGS) entry which is preliminary data.</text>
</comment>